<proteinExistence type="predicted"/>
<dbReference type="RefSeq" id="XP_007871081.1">
    <property type="nucleotide sequence ID" value="XM_007872890.1"/>
</dbReference>
<sequence>MAQEYPEATLALPESYDAVQIGERTLQEPRGVDATENMPAEDWNRLVGWIAWPQLEMSLISRSSSLEGALDESRITWTRNDWLVNSTNGMISSPTPTDELTYNFLIPDDTSSWINSTNRSTRLTKAYHGTSMSYSHGPSNAKEPTIHSTYSTTAMKEALDQDLLKAHLQQNVAERKMQELVNRAAQWNVDGERDEDQM</sequence>
<dbReference type="Proteomes" id="UP000030669">
    <property type="component" value="Unassembled WGS sequence"/>
</dbReference>
<name>S7RDP6_GLOTA</name>
<dbReference type="KEGG" id="gtr:GLOTRDRAFT_97006"/>
<protein>
    <submittedName>
        <fullName evidence="1">Uncharacterized protein</fullName>
    </submittedName>
</protein>
<dbReference type="HOGENOM" id="CLU_1378252_0_0_1"/>
<dbReference type="EMBL" id="KB469315">
    <property type="protein sequence ID" value="EPQ50554.1"/>
    <property type="molecule type" value="Genomic_DNA"/>
</dbReference>
<evidence type="ECO:0000313" key="1">
    <source>
        <dbReference type="EMBL" id="EPQ50554.1"/>
    </source>
</evidence>
<dbReference type="GeneID" id="19309931"/>
<organism evidence="1 2">
    <name type="scientific">Gloeophyllum trabeum (strain ATCC 11539 / FP-39264 / Madison 617)</name>
    <name type="common">Brown rot fungus</name>
    <dbReference type="NCBI Taxonomy" id="670483"/>
    <lineage>
        <taxon>Eukaryota</taxon>
        <taxon>Fungi</taxon>
        <taxon>Dikarya</taxon>
        <taxon>Basidiomycota</taxon>
        <taxon>Agaricomycotina</taxon>
        <taxon>Agaricomycetes</taxon>
        <taxon>Gloeophyllales</taxon>
        <taxon>Gloeophyllaceae</taxon>
        <taxon>Gloeophyllum</taxon>
    </lineage>
</organism>
<keyword evidence="2" id="KW-1185">Reference proteome</keyword>
<gene>
    <name evidence="1" type="ORF">GLOTRDRAFT_97006</name>
</gene>
<accession>S7RDP6</accession>
<dbReference type="AlphaFoldDB" id="S7RDP6"/>
<reference evidence="1 2" key="1">
    <citation type="journal article" date="2012" name="Science">
        <title>The Paleozoic origin of enzymatic lignin decomposition reconstructed from 31 fungal genomes.</title>
        <authorList>
            <person name="Floudas D."/>
            <person name="Binder M."/>
            <person name="Riley R."/>
            <person name="Barry K."/>
            <person name="Blanchette R.A."/>
            <person name="Henrissat B."/>
            <person name="Martinez A.T."/>
            <person name="Otillar R."/>
            <person name="Spatafora J.W."/>
            <person name="Yadav J.S."/>
            <person name="Aerts A."/>
            <person name="Benoit I."/>
            <person name="Boyd A."/>
            <person name="Carlson A."/>
            <person name="Copeland A."/>
            <person name="Coutinho P.M."/>
            <person name="de Vries R.P."/>
            <person name="Ferreira P."/>
            <person name="Findley K."/>
            <person name="Foster B."/>
            <person name="Gaskell J."/>
            <person name="Glotzer D."/>
            <person name="Gorecki P."/>
            <person name="Heitman J."/>
            <person name="Hesse C."/>
            <person name="Hori C."/>
            <person name="Igarashi K."/>
            <person name="Jurgens J.A."/>
            <person name="Kallen N."/>
            <person name="Kersten P."/>
            <person name="Kohler A."/>
            <person name="Kuees U."/>
            <person name="Kumar T.K.A."/>
            <person name="Kuo A."/>
            <person name="LaButti K."/>
            <person name="Larrondo L.F."/>
            <person name="Lindquist E."/>
            <person name="Ling A."/>
            <person name="Lombard V."/>
            <person name="Lucas S."/>
            <person name="Lundell T."/>
            <person name="Martin R."/>
            <person name="McLaughlin D.J."/>
            <person name="Morgenstern I."/>
            <person name="Morin E."/>
            <person name="Murat C."/>
            <person name="Nagy L.G."/>
            <person name="Nolan M."/>
            <person name="Ohm R.A."/>
            <person name="Patyshakuliyeva A."/>
            <person name="Rokas A."/>
            <person name="Ruiz-Duenas F.J."/>
            <person name="Sabat G."/>
            <person name="Salamov A."/>
            <person name="Samejima M."/>
            <person name="Schmutz J."/>
            <person name="Slot J.C."/>
            <person name="St John F."/>
            <person name="Stenlid J."/>
            <person name="Sun H."/>
            <person name="Sun S."/>
            <person name="Syed K."/>
            <person name="Tsang A."/>
            <person name="Wiebenga A."/>
            <person name="Young D."/>
            <person name="Pisabarro A."/>
            <person name="Eastwood D.C."/>
            <person name="Martin F."/>
            <person name="Cullen D."/>
            <person name="Grigoriev I.V."/>
            <person name="Hibbett D.S."/>
        </authorList>
    </citation>
    <scope>NUCLEOTIDE SEQUENCE [LARGE SCALE GENOMIC DNA]</scope>
    <source>
        <strain evidence="1 2">ATCC 11539</strain>
    </source>
</reference>
<evidence type="ECO:0000313" key="2">
    <source>
        <dbReference type="Proteomes" id="UP000030669"/>
    </source>
</evidence>